<evidence type="ECO:0000256" key="1">
    <source>
        <dbReference type="SAM" id="MobiDB-lite"/>
    </source>
</evidence>
<dbReference type="Pfam" id="PF00190">
    <property type="entry name" value="Cupin_1"/>
    <property type="match status" value="2"/>
</dbReference>
<feature type="compositionally biased region" description="Basic and acidic residues" evidence="1">
    <location>
        <begin position="343"/>
        <end position="362"/>
    </location>
</feature>
<name>A0AAD8VBN8_LOLMU</name>
<dbReference type="SUPFAM" id="SSF51182">
    <property type="entry name" value="RmlC-like cupins"/>
    <property type="match status" value="1"/>
</dbReference>
<dbReference type="PANTHER" id="PTHR31189">
    <property type="entry name" value="OS03G0336100 PROTEIN-RELATED"/>
    <property type="match status" value="1"/>
</dbReference>
<dbReference type="AlphaFoldDB" id="A0AAD8VBN8"/>
<dbReference type="InterPro" id="IPR006045">
    <property type="entry name" value="Cupin_1"/>
</dbReference>
<evidence type="ECO:0000313" key="4">
    <source>
        <dbReference type="EMBL" id="KAK1599268.1"/>
    </source>
</evidence>
<feature type="compositionally biased region" description="Basic and acidic residues" evidence="1">
    <location>
        <begin position="28"/>
        <end position="67"/>
    </location>
</feature>
<feature type="domain" description="Cupin type-1" evidence="3">
    <location>
        <begin position="77"/>
        <end position="221"/>
    </location>
</feature>
<dbReference type="SMART" id="SM00835">
    <property type="entry name" value="Cupin_1"/>
    <property type="match status" value="2"/>
</dbReference>
<dbReference type="PANTHER" id="PTHR31189:SF79">
    <property type="entry name" value="63 KDA GLOBULIN-LIKE PROTEIN"/>
    <property type="match status" value="1"/>
</dbReference>
<dbReference type="InterPro" id="IPR014710">
    <property type="entry name" value="RmlC-like_jellyroll"/>
</dbReference>
<dbReference type="CDD" id="cd02244">
    <property type="entry name" value="cupin_7S_vicilin-like_N"/>
    <property type="match status" value="1"/>
</dbReference>
<keyword evidence="5" id="KW-1185">Reference proteome</keyword>
<organism evidence="4 5">
    <name type="scientific">Lolium multiflorum</name>
    <name type="common">Italian ryegrass</name>
    <name type="synonym">Lolium perenne subsp. multiflorum</name>
    <dbReference type="NCBI Taxonomy" id="4521"/>
    <lineage>
        <taxon>Eukaryota</taxon>
        <taxon>Viridiplantae</taxon>
        <taxon>Streptophyta</taxon>
        <taxon>Embryophyta</taxon>
        <taxon>Tracheophyta</taxon>
        <taxon>Spermatophyta</taxon>
        <taxon>Magnoliopsida</taxon>
        <taxon>Liliopsida</taxon>
        <taxon>Poales</taxon>
        <taxon>Poaceae</taxon>
        <taxon>BOP clade</taxon>
        <taxon>Pooideae</taxon>
        <taxon>Poodae</taxon>
        <taxon>Poeae</taxon>
        <taxon>Poeae Chloroplast Group 2 (Poeae type)</taxon>
        <taxon>Loliodinae</taxon>
        <taxon>Loliinae</taxon>
        <taxon>Lolium</taxon>
    </lineage>
</organism>
<protein>
    <recommendedName>
        <fullName evidence="3">Cupin type-1 domain-containing protein</fullName>
    </recommendedName>
</protein>
<dbReference type="Proteomes" id="UP001231189">
    <property type="component" value="Unassembled WGS sequence"/>
</dbReference>
<dbReference type="CDD" id="cd02245">
    <property type="entry name" value="cupin_7S_vicilin-like_C"/>
    <property type="match status" value="1"/>
</dbReference>
<dbReference type="EMBL" id="JAUUTY010000587">
    <property type="protein sequence ID" value="KAK1599268.1"/>
    <property type="molecule type" value="Genomic_DNA"/>
</dbReference>
<reference evidence="4" key="1">
    <citation type="submission" date="2023-07" db="EMBL/GenBank/DDBJ databases">
        <title>A chromosome-level genome assembly of Lolium multiflorum.</title>
        <authorList>
            <person name="Chen Y."/>
            <person name="Copetti D."/>
            <person name="Kolliker R."/>
            <person name="Studer B."/>
        </authorList>
    </citation>
    <scope>NUCLEOTIDE SEQUENCE</scope>
    <source>
        <strain evidence="4">02402/16</strain>
        <tissue evidence="4">Leaf</tissue>
    </source>
</reference>
<feature type="chain" id="PRO_5041925691" description="Cupin type-1 domain-containing protein" evidence="2">
    <location>
        <begin position="23"/>
        <end position="521"/>
    </location>
</feature>
<gene>
    <name evidence="4" type="ORF">QYE76_008187</name>
</gene>
<dbReference type="Gene3D" id="2.60.120.10">
    <property type="entry name" value="Jelly Rolls"/>
    <property type="match status" value="3"/>
</dbReference>
<feature type="region of interest" description="Disordered" evidence="1">
    <location>
        <begin position="28"/>
        <end position="68"/>
    </location>
</feature>
<feature type="signal peptide" evidence="2">
    <location>
        <begin position="1"/>
        <end position="22"/>
    </location>
</feature>
<comment type="caution">
    <text evidence="4">The sequence shown here is derived from an EMBL/GenBank/DDBJ whole genome shotgun (WGS) entry which is preliminary data.</text>
</comment>
<evidence type="ECO:0000259" key="3">
    <source>
        <dbReference type="SMART" id="SM00835"/>
    </source>
</evidence>
<feature type="compositionally biased region" description="Basic and acidic residues" evidence="1">
    <location>
        <begin position="498"/>
        <end position="508"/>
    </location>
</feature>
<dbReference type="InterPro" id="IPR011051">
    <property type="entry name" value="RmlC_Cupin_sf"/>
</dbReference>
<feature type="region of interest" description="Disordered" evidence="1">
    <location>
        <begin position="484"/>
        <end position="509"/>
    </location>
</feature>
<feature type="domain" description="Cupin type-1" evidence="3">
    <location>
        <begin position="268"/>
        <end position="474"/>
    </location>
</feature>
<keyword evidence="2" id="KW-0732">Signal</keyword>
<proteinExistence type="predicted"/>
<sequence>MASRASIPLLFLLAAGLLFAAAVGTSREEGRRGEQWEHQHGKQEQGRGRGGERQREGEQGQEQDSRRPYVFGPRSFRRLVRSDQGSVKALRPFEEESRLLRGIKNYRVEIVKANPRSFIVPGYADADGISYVAQGEGVLTVIDKGEKRSYTVHQGDVIVSPAGSIRHLTNTDGQRKLILAKIQHTISVPGQFQYFLGESVLSSLSKRVQRAAFKTSEERLDKLFGKQGGKKGFFVRASEEQVQELRRQASEGGQSHLWPFGGDSRSTYNLLEQKPTIANRHGRLYEADARSFHALADQDVRVAFANITAGSMTAPYYNTQSVKIAVVLEGEGEVEIVCPHLSQDSERHQQGQSERGKGRGREEEDDEREQQHQQHGRQQGRGSGSESESEEQQQEKYETIRARVSRGSAFVVPPGHPVVEISSSRGSSNLQVVCFEINAENNERVWLAGKNNVLGKLDSPAKELAFGEPAREVDEVLEAQKDKGFLAGPDEQQGQGEEEWRHRGRGEEAMESFLRMATGAF</sequence>
<feature type="region of interest" description="Disordered" evidence="1">
    <location>
        <begin position="340"/>
        <end position="398"/>
    </location>
</feature>
<dbReference type="InterPro" id="IPR050253">
    <property type="entry name" value="Seed_Storage-Functional"/>
</dbReference>
<accession>A0AAD8VBN8</accession>
<evidence type="ECO:0000256" key="2">
    <source>
        <dbReference type="SAM" id="SignalP"/>
    </source>
</evidence>
<evidence type="ECO:0000313" key="5">
    <source>
        <dbReference type="Proteomes" id="UP001231189"/>
    </source>
</evidence>